<accession>A0A9P7GP91</accession>
<dbReference type="OrthoDB" id="2560085at2759"/>
<evidence type="ECO:0000256" key="2">
    <source>
        <dbReference type="SAM" id="Phobius"/>
    </source>
</evidence>
<evidence type="ECO:0000313" key="4">
    <source>
        <dbReference type="Proteomes" id="UP000717328"/>
    </source>
</evidence>
<evidence type="ECO:0000256" key="1">
    <source>
        <dbReference type="SAM" id="MobiDB-lite"/>
    </source>
</evidence>
<keyword evidence="2" id="KW-0472">Membrane</keyword>
<name>A0A9P7GP91_9AGAR</name>
<feature type="transmembrane region" description="Helical" evidence="2">
    <location>
        <begin position="49"/>
        <end position="72"/>
    </location>
</feature>
<reference evidence="3" key="2">
    <citation type="submission" date="2021-10" db="EMBL/GenBank/DDBJ databases">
        <title>Phylogenomics reveals ancestral predisposition of the termite-cultivated fungus Termitomyces towards a domesticated lifestyle.</title>
        <authorList>
            <person name="Auxier B."/>
            <person name="Grum-Grzhimaylo A."/>
            <person name="Cardenas M.E."/>
            <person name="Lodge J.D."/>
            <person name="Laessoe T."/>
            <person name="Pedersen O."/>
            <person name="Smith M.E."/>
            <person name="Kuyper T.W."/>
            <person name="Franco-Molano E.A."/>
            <person name="Baroni T.J."/>
            <person name="Aanen D.K."/>
        </authorList>
    </citation>
    <scope>NUCLEOTIDE SEQUENCE</scope>
    <source>
        <strain evidence="3">D49</strain>
    </source>
</reference>
<keyword evidence="2" id="KW-0812">Transmembrane</keyword>
<feature type="transmembrane region" description="Helical" evidence="2">
    <location>
        <begin position="84"/>
        <end position="106"/>
    </location>
</feature>
<gene>
    <name evidence="3" type="ORF">H0H81_006126</name>
</gene>
<proteinExistence type="predicted"/>
<feature type="region of interest" description="Disordered" evidence="1">
    <location>
        <begin position="180"/>
        <end position="199"/>
    </location>
</feature>
<comment type="caution">
    <text evidence="3">The sequence shown here is derived from an EMBL/GenBank/DDBJ whole genome shotgun (WGS) entry which is preliminary data.</text>
</comment>
<evidence type="ECO:0000313" key="3">
    <source>
        <dbReference type="EMBL" id="KAG5652143.1"/>
    </source>
</evidence>
<keyword evidence="4" id="KW-1185">Reference proteome</keyword>
<dbReference type="Proteomes" id="UP000717328">
    <property type="component" value="Unassembled WGS sequence"/>
</dbReference>
<organism evidence="3 4">
    <name type="scientific">Sphagnurus paluster</name>
    <dbReference type="NCBI Taxonomy" id="117069"/>
    <lineage>
        <taxon>Eukaryota</taxon>
        <taxon>Fungi</taxon>
        <taxon>Dikarya</taxon>
        <taxon>Basidiomycota</taxon>
        <taxon>Agaricomycotina</taxon>
        <taxon>Agaricomycetes</taxon>
        <taxon>Agaricomycetidae</taxon>
        <taxon>Agaricales</taxon>
        <taxon>Tricholomatineae</taxon>
        <taxon>Lyophyllaceae</taxon>
        <taxon>Sphagnurus</taxon>
    </lineage>
</organism>
<sequence length="199" mass="21184">MAWAWGVIAGSVGLNALIKSNQEKTRLRKSVPAPAEVTINTNDVLRTGIVLTVAGAVIAVVCSFFILILFIARRTAVRTFVAQSFILAFCATWLLATLIPFTYYFATRSAKVTASIGGIPLPDSIVKGAEEALGSTSVYRKIPYLRLVAILPWITVFFTILAAAVVFVAADRASGTAHETIVEEKPASATPPTADNAEA</sequence>
<protein>
    <submittedName>
        <fullName evidence="3">Uncharacterized protein</fullName>
    </submittedName>
</protein>
<feature type="transmembrane region" description="Helical" evidence="2">
    <location>
        <begin position="150"/>
        <end position="170"/>
    </location>
</feature>
<reference evidence="3" key="1">
    <citation type="submission" date="2021-02" db="EMBL/GenBank/DDBJ databases">
        <authorList>
            <person name="Nieuwenhuis M."/>
            <person name="Van De Peppel L.J.J."/>
        </authorList>
    </citation>
    <scope>NUCLEOTIDE SEQUENCE</scope>
    <source>
        <strain evidence="3">D49</strain>
    </source>
</reference>
<keyword evidence="2" id="KW-1133">Transmembrane helix</keyword>
<dbReference type="AlphaFoldDB" id="A0A9P7GP91"/>
<dbReference type="EMBL" id="JABCKI010000156">
    <property type="protein sequence ID" value="KAG5652143.1"/>
    <property type="molecule type" value="Genomic_DNA"/>
</dbReference>